<evidence type="ECO:0000313" key="1">
    <source>
        <dbReference type="EMBL" id="KAJ3579247.1"/>
    </source>
</evidence>
<accession>A0A9W8TPR9</accession>
<sequence length="100" mass="11501">MISLRRVSSPTAAIMPRRFPTTGFELIDPAIKIEEETLPYYEEHEYYPMQIRNVVDDHYQVVAKLGYGATSTVWLARDLRKWEVLGAQSPYSYTKAQSGT</sequence>
<reference evidence="1" key="1">
    <citation type="submission" date="2022-07" db="EMBL/GenBank/DDBJ databases">
        <title>Genome Sequence of Xylaria arbuscula.</title>
        <authorList>
            <person name="Buettner E."/>
        </authorList>
    </citation>
    <scope>NUCLEOTIDE SEQUENCE</scope>
    <source>
        <strain evidence="1">VT107</strain>
    </source>
</reference>
<dbReference type="SUPFAM" id="SSF56112">
    <property type="entry name" value="Protein kinase-like (PK-like)"/>
    <property type="match status" value="1"/>
</dbReference>
<comment type="caution">
    <text evidence="1">The sequence shown here is derived from an EMBL/GenBank/DDBJ whole genome shotgun (WGS) entry which is preliminary data.</text>
</comment>
<dbReference type="Proteomes" id="UP001148614">
    <property type="component" value="Unassembled WGS sequence"/>
</dbReference>
<gene>
    <name evidence="1" type="ORF">NPX13_g1322</name>
</gene>
<dbReference type="EMBL" id="JANPWZ010000116">
    <property type="protein sequence ID" value="KAJ3579247.1"/>
    <property type="molecule type" value="Genomic_DNA"/>
</dbReference>
<evidence type="ECO:0000313" key="2">
    <source>
        <dbReference type="Proteomes" id="UP001148614"/>
    </source>
</evidence>
<keyword evidence="2" id="KW-1185">Reference proteome</keyword>
<dbReference type="InterPro" id="IPR011009">
    <property type="entry name" value="Kinase-like_dom_sf"/>
</dbReference>
<proteinExistence type="predicted"/>
<dbReference type="AlphaFoldDB" id="A0A9W8TPR9"/>
<name>A0A9W8TPR9_9PEZI</name>
<organism evidence="1 2">
    <name type="scientific">Xylaria arbuscula</name>
    <dbReference type="NCBI Taxonomy" id="114810"/>
    <lineage>
        <taxon>Eukaryota</taxon>
        <taxon>Fungi</taxon>
        <taxon>Dikarya</taxon>
        <taxon>Ascomycota</taxon>
        <taxon>Pezizomycotina</taxon>
        <taxon>Sordariomycetes</taxon>
        <taxon>Xylariomycetidae</taxon>
        <taxon>Xylariales</taxon>
        <taxon>Xylariaceae</taxon>
        <taxon>Xylaria</taxon>
    </lineage>
</organism>
<dbReference type="VEuPathDB" id="FungiDB:F4678DRAFT_472831"/>
<dbReference type="Gene3D" id="3.30.200.20">
    <property type="entry name" value="Phosphorylase Kinase, domain 1"/>
    <property type="match status" value="1"/>
</dbReference>
<evidence type="ECO:0008006" key="3">
    <source>
        <dbReference type="Google" id="ProtNLM"/>
    </source>
</evidence>
<protein>
    <recommendedName>
        <fullName evidence="3">Protein kinase domain-containing protein</fullName>
    </recommendedName>
</protein>